<gene>
    <name evidence="1" type="ORF">CHH72_06780</name>
</gene>
<dbReference type="EMBL" id="NPCC01000006">
    <property type="protein sequence ID" value="PAE89947.1"/>
    <property type="molecule type" value="Genomic_DNA"/>
</dbReference>
<dbReference type="Proteomes" id="UP000216207">
    <property type="component" value="Unassembled WGS sequence"/>
</dbReference>
<comment type="caution">
    <text evidence="1">The sequence shown here is derived from an EMBL/GenBank/DDBJ whole genome shotgun (WGS) entry which is preliminary data.</text>
</comment>
<proteinExistence type="predicted"/>
<evidence type="ECO:0000313" key="2">
    <source>
        <dbReference type="Proteomes" id="UP000216207"/>
    </source>
</evidence>
<evidence type="ECO:0000313" key="1">
    <source>
        <dbReference type="EMBL" id="PAE89947.1"/>
    </source>
</evidence>
<organism evidence="1 2">
    <name type="scientific">Shouchella clausii</name>
    <name type="common">Alkalihalobacillus clausii</name>
    <dbReference type="NCBI Taxonomy" id="79880"/>
    <lineage>
        <taxon>Bacteria</taxon>
        <taxon>Bacillati</taxon>
        <taxon>Bacillota</taxon>
        <taxon>Bacilli</taxon>
        <taxon>Bacillales</taxon>
        <taxon>Bacillaceae</taxon>
        <taxon>Shouchella</taxon>
    </lineage>
</organism>
<sequence>MVSITSSGKYSISILTEYEKEIKDKDIQNVVGLDFAMDGLFVDSDGKKANYLSFIDKCWIDLQKNNANYPARKKVLRIGTNNRFE</sequence>
<accession>A0A268P2J8</accession>
<protein>
    <recommendedName>
        <fullName evidence="3">Transposase</fullName>
    </recommendedName>
</protein>
<evidence type="ECO:0008006" key="3">
    <source>
        <dbReference type="Google" id="ProtNLM"/>
    </source>
</evidence>
<name>A0A268P2J8_SHOCL</name>
<reference evidence="1 2" key="1">
    <citation type="submission" date="2017-07" db="EMBL/GenBank/DDBJ databases">
        <title>Isolation and whole genome analysis of endospore-forming bacteria from heroin.</title>
        <authorList>
            <person name="Kalinowski J."/>
            <person name="Ahrens B."/>
            <person name="Al-Dilaimi A."/>
            <person name="Winkler A."/>
            <person name="Wibberg D."/>
            <person name="Schleenbecker U."/>
            <person name="Ruckert C."/>
            <person name="Wolfel R."/>
            <person name="Grass G."/>
        </authorList>
    </citation>
    <scope>NUCLEOTIDE SEQUENCE [LARGE SCALE GENOMIC DNA]</scope>
    <source>
        <strain evidence="1 2">7539</strain>
    </source>
</reference>
<dbReference type="AlphaFoldDB" id="A0A268P2J8"/>